<dbReference type="Proteomes" id="UP001347796">
    <property type="component" value="Unassembled WGS sequence"/>
</dbReference>
<proteinExistence type="predicted"/>
<keyword evidence="2" id="KW-1185">Reference proteome</keyword>
<sequence>MSPVEAAPIPETNNRDFLNLSDDCELNTAIKCNEVIYCLKQMKPGTASGPDGIGIDMYKSCPELFTPFLTTLFNNFFNEGKFPESWCQALISPIHKKGSTHDPANYRRISLSDSISKIIVLY</sequence>
<comment type="caution">
    <text evidence="1">The sequence shown here is derived from an EMBL/GenBank/DDBJ whole genome shotgun (WGS) entry which is preliminary data.</text>
</comment>
<evidence type="ECO:0000313" key="2">
    <source>
        <dbReference type="Proteomes" id="UP001347796"/>
    </source>
</evidence>
<dbReference type="PANTHER" id="PTHR19446">
    <property type="entry name" value="REVERSE TRANSCRIPTASES"/>
    <property type="match status" value="1"/>
</dbReference>
<evidence type="ECO:0008006" key="3">
    <source>
        <dbReference type="Google" id="ProtNLM"/>
    </source>
</evidence>
<accession>A0AAN8K712</accession>
<gene>
    <name evidence="1" type="ORF">SNE40_002892</name>
</gene>
<protein>
    <recommendedName>
        <fullName evidence="3">Reverse transcriptase</fullName>
    </recommendedName>
</protein>
<dbReference type="AlphaFoldDB" id="A0AAN8K712"/>
<name>A0AAN8K712_PATCE</name>
<dbReference type="EMBL" id="JAZGQO010000002">
    <property type="protein sequence ID" value="KAK6191152.1"/>
    <property type="molecule type" value="Genomic_DNA"/>
</dbReference>
<evidence type="ECO:0000313" key="1">
    <source>
        <dbReference type="EMBL" id="KAK6191152.1"/>
    </source>
</evidence>
<reference evidence="1 2" key="1">
    <citation type="submission" date="2024-01" db="EMBL/GenBank/DDBJ databases">
        <title>The genome of the rayed Mediterranean limpet Patella caerulea (Linnaeus, 1758).</title>
        <authorList>
            <person name="Anh-Thu Weber A."/>
            <person name="Halstead-Nussloch G."/>
        </authorList>
    </citation>
    <scope>NUCLEOTIDE SEQUENCE [LARGE SCALE GENOMIC DNA]</scope>
    <source>
        <strain evidence="1">AATW-2023a</strain>
        <tissue evidence="1">Whole specimen</tissue>
    </source>
</reference>
<organism evidence="1 2">
    <name type="scientific">Patella caerulea</name>
    <name type="common">Rayed Mediterranean limpet</name>
    <dbReference type="NCBI Taxonomy" id="87958"/>
    <lineage>
        <taxon>Eukaryota</taxon>
        <taxon>Metazoa</taxon>
        <taxon>Spiralia</taxon>
        <taxon>Lophotrochozoa</taxon>
        <taxon>Mollusca</taxon>
        <taxon>Gastropoda</taxon>
        <taxon>Patellogastropoda</taxon>
        <taxon>Patelloidea</taxon>
        <taxon>Patellidae</taxon>
        <taxon>Patella</taxon>
    </lineage>
</organism>